<dbReference type="Proteomes" id="UP000278733">
    <property type="component" value="Chromosome"/>
</dbReference>
<evidence type="ECO:0000256" key="1">
    <source>
        <dbReference type="SAM" id="Phobius"/>
    </source>
</evidence>
<keyword evidence="1" id="KW-0812">Transmembrane</keyword>
<proteinExistence type="predicted"/>
<dbReference type="AlphaFoldDB" id="A0A448MQ74"/>
<reference evidence="2 3" key="1">
    <citation type="submission" date="2018-12" db="EMBL/GenBank/DDBJ databases">
        <authorList>
            <consortium name="Pathogen Informatics"/>
        </authorList>
    </citation>
    <scope>NUCLEOTIDE SEQUENCE [LARGE SCALE GENOMIC DNA]</scope>
    <source>
        <strain evidence="2 3">NCTC8284</strain>
    </source>
</reference>
<dbReference type="KEGG" id="rpne:NCTC8284_02474"/>
<accession>A0A448MQ74</accession>
<keyword evidence="1" id="KW-0472">Membrane</keyword>
<feature type="transmembrane region" description="Helical" evidence="1">
    <location>
        <begin position="6"/>
        <end position="27"/>
    </location>
</feature>
<organism evidence="2 3">
    <name type="scientific">Rodentibacter pneumotropicus</name>
    <dbReference type="NCBI Taxonomy" id="758"/>
    <lineage>
        <taxon>Bacteria</taxon>
        <taxon>Pseudomonadati</taxon>
        <taxon>Pseudomonadota</taxon>
        <taxon>Gammaproteobacteria</taxon>
        <taxon>Pasteurellales</taxon>
        <taxon>Pasteurellaceae</taxon>
        <taxon>Rodentibacter</taxon>
    </lineage>
</organism>
<evidence type="ECO:0000313" key="2">
    <source>
        <dbReference type="EMBL" id="VEH67288.1"/>
    </source>
</evidence>
<evidence type="ECO:0000313" key="3">
    <source>
        <dbReference type="Proteomes" id="UP000278733"/>
    </source>
</evidence>
<dbReference type="EMBL" id="LR134405">
    <property type="protein sequence ID" value="VEH67288.1"/>
    <property type="molecule type" value="Genomic_DNA"/>
</dbReference>
<gene>
    <name evidence="2" type="ORF">NCTC8284_02474</name>
</gene>
<protein>
    <submittedName>
        <fullName evidence="2">Uncharacterized protein</fullName>
    </submittedName>
</protein>
<name>A0A448MQ74_9PAST</name>
<sequence length="176" mass="20085">MLFRLPHYGGLGVWWINWIFVGVIGMAKKSYDWGAIKVQFINSSLSTREFAEQNDIPFGTLKRKVSKELWLEERSNIAPMVIQRSVEKIIDNRVDELTKFEKENLKAISKAQNKVIGMLEMCEKPNEIKALSSALVDFQKVYRLALGASTENQATQEVTDFNSWLEKIENGQIGGD</sequence>
<keyword evidence="1" id="KW-1133">Transmembrane helix</keyword>